<dbReference type="AlphaFoldDB" id="A0A8X6VKF8"/>
<organism evidence="1 2">
    <name type="scientific">Trichonephila clavipes</name>
    <name type="common">Golden silk orbweaver</name>
    <name type="synonym">Nephila clavipes</name>
    <dbReference type="NCBI Taxonomy" id="2585209"/>
    <lineage>
        <taxon>Eukaryota</taxon>
        <taxon>Metazoa</taxon>
        <taxon>Ecdysozoa</taxon>
        <taxon>Arthropoda</taxon>
        <taxon>Chelicerata</taxon>
        <taxon>Arachnida</taxon>
        <taxon>Araneae</taxon>
        <taxon>Araneomorphae</taxon>
        <taxon>Entelegynae</taxon>
        <taxon>Araneoidea</taxon>
        <taxon>Nephilidae</taxon>
        <taxon>Trichonephila</taxon>
    </lineage>
</organism>
<reference evidence="1" key="1">
    <citation type="submission" date="2020-08" db="EMBL/GenBank/DDBJ databases">
        <title>Multicomponent nature underlies the extraordinary mechanical properties of spider dragline silk.</title>
        <authorList>
            <person name="Kono N."/>
            <person name="Nakamura H."/>
            <person name="Mori M."/>
            <person name="Yoshida Y."/>
            <person name="Ohtoshi R."/>
            <person name="Malay A.D."/>
            <person name="Moran D.A.P."/>
            <person name="Tomita M."/>
            <person name="Numata K."/>
            <person name="Arakawa K."/>
        </authorList>
    </citation>
    <scope>NUCLEOTIDE SEQUENCE</scope>
</reference>
<comment type="caution">
    <text evidence="1">The sequence shown here is derived from an EMBL/GenBank/DDBJ whole genome shotgun (WGS) entry which is preliminary data.</text>
</comment>
<sequence length="97" mass="11335">MADLQKSSPKLNSLGVKFFPFPIGLTWEHDILVRKPSPCLHNGNEVDDWMSLDEWNSWFKSQVRDSNRSEDIVNLNKSKKFKTIKNYGRNRLISINL</sequence>
<proteinExistence type="predicted"/>
<gene>
    <name evidence="1" type="primary">NCL1_06478</name>
    <name evidence="1" type="ORF">TNCV_3297161</name>
</gene>
<keyword evidence="2" id="KW-1185">Reference proteome</keyword>
<accession>A0A8X6VKF8</accession>
<protein>
    <submittedName>
        <fullName evidence="1">Uncharacterized protein</fullName>
    </submittedName>
</protein>
<evidence type="ECO:0000313" key="2">
    <source>
        <dbReference type="Proteomes" id="UP000887159"/>
    </source>
</evidence>
<evidence type="ECO:0000313" key="1">
    <source>
        <dbReference type="EMBL" id="GFY22072.1"/>
    </source>
</evidence>
<dbReference type="EMBL" id="BMAU01021359">
    <property type="protein sequence ID" value="GFY22072.1"/>
    <property type="molecule type" value="Genomic_DNA"/>
</dbReference>
<dbReference type="Proteomes" id="UP000887159">
    <property type="component" value="Unassembled WGS sequence"/>
</dbReference>
<name>A0A8X6VKF8_TRICX</name>